<keyword evidence="3" id="KW-1185">Reference proteome</keyword>
<organism evidence="2 3">
    <name type="scientific">Musa acuminata subsp. malaccensis</name>
    <name type="common">Wild banana</name>
    <name type="synonym">Musa malaccensis</name>
    <dbReference type="NCBI Taxonomy" id="214687"/>
    <lineage>
        <taxon>Eukaryota</taxon>
        <taxon>Viridiplantae</taxon>
        <taxon>Streptophyta</taxon>
        <taxon>Embryophyta</taxon>
        <taxon>Tracheophyta</taxon>
        <taxon>Spermatophyta</taxon>
        <taxon>Magnoliopsida</taxon>
        <taxon>Liliopsida</taxon>
        <taxon>Zingiberales</taxon>
        <taxon>Musaceae</taxon>
        <taxon>Musa</taxon>
    </lineage>
</organism>
<reference evidence="2" key="2">
    <citation type="submission" date="2021-05" db="UniProtKB">
        <authorList>
            <consortium name="EnsemblPlants"/>
        </authorList>
    </citation>
    <scope>IDENTIFICATION</scope>
    <source>
        <strain evidence="2">subsp. malaccensis</strain>
    </source>
</reference>
<dbReference type="AlphaFoldDB" id="A0A804L2J2"/>
<evidence type="ECO:0000313" key="1">
    <source>
        <dbReference type="EMBL" id="CAG1863094.1"/>
    </source>
</evidence>
<dbReference type="EMBL" id="HG996475">
    <property type="protein sequence ID" value="CAG1863094.1"/>
    <property type="molecule type" value="Genomic_DNA"/>
</dbReference>
<reference evidence="1" key="1">
    <citation type="submission" date="2021-03" db="EMBL/GenBank/DDBJ databases">
        <authorList>
            <consortium name="Genoscope - CEA"/>
            <person name="William W."/>
        </authorList>
    </citation>
    <scope>NUCLEOTIDE SEQUENCE</scope>
    <source>
        <strain evidence="1">Doubled-haploid Pahang</strain>
    </source>
</reference>
<dbReference type="InParanoid" id="A0A804L2J2"/>
<name>A0A804L2J2_MUSAM</name>
<dbReference type="EnsemblPlants" id="Ma11_t00050.1">
    <property type="protein sequence ID" value="Ma11_p00050.1"/>
    <property type="gene ID" value="Ma11_g00050"/>
</dbReference>
<dbReference type="Pfam" id="PF21737">
    <property type="entry name" value="DUF6865"/>
    <property type="match status" value="1"/>
</dbReference>
<sequence>MFDEAKKNWLYLHAMIDWLSMDSVTPKTEATKEQTVELLIAISQSVPRMNLTSNPSPMNSTIVIMAREKENEDAEKYRSKLISISYTQSPDVQRPPSLENCGS</sequence>
<accession>A0A804L2J2</accession>
<proteinExistence type="predicted"/>
<evidence type="ECO:0000313" key="3">
    <source>
        <dbReference type="Proteomes" id="UP000012960"/>
    </source>
</evidence>
<dbReference type="Gramene" id="Ma11_t00050.1">
    <property type="protein sequence ID" value="Ma11_p00050.1"/>
    <property type="gene ID" value="Ma11_g00050"/>
</dbReference>
<dbReference type="Proteomes" id="UP000012960">
    <property type="component" value="Unplaced"/>
</dbReference>
<evidence type="ECO:0000313" key="2">
    <source>
        <dbReference type="EnsemblPlants" id="Ma11_p00050.1"/>
    </source>
</evidence>
<dbReference type="InterPro" id="IPR049198">
    <property type="entry name" value="DUF6865"/>
</dbReference>
<dbReference type="PANTHER" id="PTHR35282:SF2">
    <property type="entry name" value="F5D14.24 PROTEIN"/>
    <property type="match status" value="1"/>
</dbReference>
<gene>
    <name evidence="1" type="ORF">GSMUA_25340.1</name>
</gene>
<protein>
    <submittedName>
        <fullName evidence="1">(wild Malaysian banana) hypothetical protein</fullName>
    </submittedName>
</protein>
<dbReference type="PANTHER" id="PTHR35282">
    <property type="entry name" value="F5D14.24 PROTEIN"/>
    <property type="match status" value="1"/>
</dbReference>